<reference evidence="1 2" key="1">
    <citation type="submission" date="2020-03" db="EMBL/GenBank/DDBJ databases">
        <authorList>
            <consortium name="Genoscope - CEA"/>
            <person name="William W."/>
        </authorList>
    </citation>
    <scope>NUCLEOTIDE SEQUENCE [LARGE SCALE GENOMIC DNA]</scope>
    <source>
        <strain evidence="2">DSM 16959</strain>
        <plasmid evidence="1 2">pI</plasmid>
    </source>
</reference>
<evidence type="ECO:0000313" key="2">
    <source>
        <dbReference type="Proteomes" id="UP000515733"/>
    </source>
</evidence>
<keyword evidence="1" id="KW-0614">Plasmid</keyword>
<dbReference type="EMBL" id="LR778302">
    <property type="protein sequence ID" value="CAB1371197.1"/>
    <property type="molecule type" value="Genomic_DNA"/>
</dbReference>
<dbReference type="KEGG" id="doe:DENOEST_P0039"/>
<protein>
    <submittedName>
        <fullName evidence="1">Uncharacterized protein</fullName>
    </submittedName>
</protein>
<evidence type="ECO:0000313" key="1">
    <source>
        <dbReference type="EMBL" id="CAB1371197.1"/>
    </source>
</evidence>
<name>A0A6S6Y3Q9_9PROT</name>
<geneLocation type="plasmid" evidence="1 2">
    <name>pI</name>
</geneLocation>
<dbReference type="Proteomes" id="UP000515733">
    <property type="component" value="Plasmid pI"/>
</dbReference>
<gene>
    <name evidence="1" type="ORF">DENOEST_P0039</name>
</gene>
<keyword evidence="2" id="KW-1185">Reference proteome</keyword>
<dbReference type="AlphaFoldDB" id="A0A6S6Y3Q9"/>
<accession>A0A6S6Y3Q9</accession>
<organism evidence="1 2">
    <name type="scientific">Denitratisoma oestradiolicum</name>
    <dbReference type="NCBI Taxonomy" id="311182"/>
    <lineage>
        <taxon>Bacteria</taxon>
        <taxon>Pseudomonadati</taxon>
        <taxon>Pseudomonadota</taxon>
        <taxon>Betaproteobacteria</taxon>
        <taxon>Nitrosomonadales</taxon>
        <taxon>Sterolibacteriaceae</taxon>
        <taxon>Denitratisoma</taxon>
    </lineage>
</organism>
<sequence length="83" mass="9306">MVNFSPAVKRMLLSLRTERGRFSEMLIASPNGDSVVRHIPDPFSLLMASTNATDFNECESLLNQGYSTMEALTIMLQRRGQLV</sequence>
<proteinExistence type="predicted"/>